<protein>
    <recommendedName>
        <fullName evidence="4">ATP-binding protein</fullName>
    </recommendedName>
</protein>
<evidence type="ECO:0000256" key="1">
    <source>
        <dbReference type="SAM" id="MobiDB-lite"/>
    </source>
</evidence>
<gene>
    <name evidence="2" type="ORF">GRI99_04580</name>
</gene>
<evidence type="ECO:0000313" key="3">
    <source>
        <dbReference type="Proteomes" id="UP000466966"/>
    </source>
</evidence>
<dbReference type="Pfam" id="PF03237">
    <property type="entry name" value="Terminase_6N"/>
    <property type="match status" value="1"/>
</dbReference>
<name>A0A844YVP8_9SPHN</name>
<evidence type="ECO:0008006" key="4">
    <source>
        <dbReference type="Google" id="ProtNLM"/>
    </source>
</evidence>
<evidence type="ECO:0000313" key="2">
    <source>
        <dbReference type="EMBL" id="MXO70911.1"/>
    </source>
</evidence>
<sequence length="176" mass="19578">MIESWRWLRKTDAAVYDPVLRKLPKPAKEFLRDWWITQARDEQLPPPGDWRLWLICAGRGFGKTRTGAEWVNAVARADCRARIALVGASLTEVRAVMVEGESGLLACSPGNSRPRFDPSLRRLVWPGGAQAYLYSAAEPESLRGPQHSHAWCTDPEGSVRQRGVLPGRHPVASGGR</sequence>
<dbReference type="OrthoDB" id="4519042at2"/>
<comment type="caution">
    <text evidence="2">The sequence shown here is derived from an EMBL/GenBank/DDBJ whole genome shotgun (WGS) entry which is preliminary data.</text>
</comment>
<accession>A0A844YVP8</accession>
<organism evidence="2 3">
    <name type="scientific">Alteraurantiacibacter buctensis</name>
    <dbReference type="NCBI Taxonomy" id="1503981"/>
    <lineage>
        <taxon>Bacteria</taxon>
        <taxon>Pseudomonadati</taxon>
        <taxon>Pseudomonadota</taxon>
        <taxon>Alphaproteobacteria</taxon>
        <taxon>Sphingomonadales</taxon>
        <taxon>Erythrobacteraceae</taxon>
        <taxon>Alteraurantiacibacter</taxon>
    </lineage>
</organism>
<dbReference type="Proteomes" id="UP000466966">
    <property type="component" value="Unassembled WGS sequence"/>
</dbReference>
<proteinExistence type="predicted"/>
<dbReference type="AlphaFoldDB" id="A0A844YVP8"/>
<feature type="region of interest" description="Disordered" evidence="1">
    <location>
        <begin position="144"/>
        <end position="176"/>
    </location>
</feature>
<keyword evidence="3" id="KW-1185">Reference proteome</keyword>
<dbReference type="EMBL" id="WTYV01000001">
    <property type="protein sequence ID" value="MXO70911.1"/>
    <property type="molecule type" value="Genomic_DNA"/>
</dbReference>
<reference evidence="2 3" key="1">
    <citation type="submission" date="2019-12" db="EMBL/GenBank/DDBJ databases">
        <title>Genomic-based taxomic classification of the family Erythrobacteraceae.</title>
        <authorList>
            <person name="Xu L."/>
        </authorList>
    </citation>
    <scope>NUCLEOTIDE SEQUENCE [LARGE SCALE GENOMIC DNA]</scope>
    <source>
        <strain evidence="2 3">M0322</strain>
    </source>
</reference>